<dbReference type="PANTHER" id="PTHR11932">
    <property type="entry name" value="CULLIN"/>
    <property type="match status" value="1"/>
</dbReference>
<dbReference type="InterPro" id="IPR001373">
    <property type="entry name" value="Cullin_N"/>
</dbReference>
<keyword evidence="5" id="KW-1185">Reference proteome</keyword>
<feature type="domain" description="Cullin family profile" evidence="3">
    <location>
        <begin position="35"/>
        <end position="90"/>
    </location>
</feature>
<comment type="similarity">
    <text evidence="1 2">Belongs to the cullin family.</text>
</comment>
<dbReference type="PROSITE" id="PS50069">
    <property type="entry name" value="CULLIN_2"/>
    <property type="match status" value="1"/>
</dbReference>
<gene>
    <name evidence="4" type="ORF">CJ030_MR3G009920</name>
</gene>
<evidence type="ECO:0000256" key="2">
    <source>
        <dbReference type="RuleBase" id="RU003829"/>
    </source>
</evidence>
<dbReference type="InterPro" id="IPR045093">
    <property type="entry name" value="Cullin"/>
</dbReference>
<evidence type="ECO:0000313" key="5">
    <source>
        <dbReference type="Proteomes" id="UP000516437"/>
    </source>
</evidence>
<dbReference type="Proteomes" id="UP000516437">
    <property type="component" value="Chromosome 3"/>
</dbReference>
<evidence type="ECO:0000313" key="4">
    <source>
        <dbReference type="EMBL" id="KAB1220460.1"/>
    </source>
</evidence>
<dbReference type="Gene3D" id="1.20.1310.10">
    <property type="entry name" value="Cullin Repeats"/>
    <property type="match status" value="1"/>
</dbReference>
<dbReference type="InterPro" id="IPR036317">
    <property type="entry name" value="Cullin_homology_sf"/>
</dbReference>
<name>A0A6A1WCB3_9ROSI</name>
<proteinExistence type="inferred from homology"/>
<organism evidence="4 5">
    <name type="scientific">Morella rubra</name>
    <name type="common">Chinese bayberry</name>
    <dbReference type="NCBI Taxonomy" id="262757"/>
    <lineage>
        <taxon>Eukaryota</taxon>
        <taxon>Viridiplantae</taxon>
        <taxon>Streptophyta</taxon>
        <taxon>Embryophyta</taxon>
        <taxon>Tracheophyta</taxon>
        <taxon>Spermatophyta</taxon>
        <taxon>Magnoliopsida</taxon>
        <taxon>eudicotyledons</taxon>
        <taxon>Gunneridae</taxon>
        <taxon>Pentapetalae</taxon>
        <taxon>rosids</taxon>
        <taxon>fabids</taxon>
        <taxon>Fagales</taxon>
        <taxon>Myricaceae</taxon>
        <taxon>Morella</taxon>
    </lineage>
</organism>
<dbReference type="EMBL" id="RXIC02000021">
    <property type="protein sequence ID" value="KAB1220460.1"/>
    <property type="molecule type" value="Genomic_DNA"/>
</dbReference>
<reference evidence="4 5" key="1">
    <citation type="journal article" date="2019" name="Plant Biotechnol. J.">
        <title>The red bayberry genome and genetic basis of sex determination.</title>
        <authorList>
            <person name="Jia H.M."/>
            <person name="Jia H.J."/>
            <person name="Cai Q.L."/>
            <person name="Wang Y."/>
            <person name="Zhao H.B."/>
            <person name="Yang W.F."/>
            <person name="Wang G.Y."/>
            <person name="Li Y.H."/>
            <person name="Zhan D.L."/>
            <person name="Shen Y.T."/>
            <person name="Niu Q.F."/>
            <person name="Chang L."/>
            <person name="Qiu J."/>
            <person name="Zhao L."/>
            <person name="Xie H.B."/>
            <person name="Fu W.Y."/>
            <person name="Jin J."/>
            <person name="Li X.W."/>
            <person name="Jiao Y."/>
            <person name="Zhou C.C."/>
            <person name="Tu T."/>
            <person name="Chai C.Y."/>
            <person name="Gao J.L."/>
            <person name="Fan L.J."/>
            <person name="van de Weg E."/>
            <person name="Wang J.Y."/>
            <person name="Gao Z.S."/>
        </authorList>
    </citation>
    <scope>NUCLEOTIDE SEQUENCE [LARGE SCALE GENOMIC DNA]</scope>
    <source>
        <tissue evidence="4">Leaves</tissue>
    </source>
</reference>
<dbReference type="OrthoDB" id="1921183at2759"/>
<comment type="caution">
    <text evidence="4">The sequence shown here is derived from an EMBL/GenBank/DDBJ whole genome shotgun (WGS) entry which is preliminary data.</text>
</comment>
<protein>
    <submittedName>
        <fullName evidence="4">Cullin-1</fullName>
    </submittedName>
</protein>
<dbReference type="AlphaFoldDB" id="A0A6A1WCB3"/>
<dbReference type="GO" id="GO:0006511">
    <property type="term" value="P:ubiquitin-dependent protein catabolic process"/>
    <property type="evidence" value="ECO:0007669"/>
    <property type="project" value="InterPro"/>
</dbReference>
<accession>A0A6A1WCB3</accession>
<sequence>MKPLKKPLKRSPLLLMSYSLTSNRHICNFITCCLQVVKLLAHKSDKDLFAEFYRKKLARRLLFDKSANDEHERSILTKLKQQCFRFNIGV</sequence>
<dbReference type="Pfam" id="PF00888">
    <property type="entry name" value="Cullin"/>
    <property type="match status" value="1"/>
</dbReference>
<dbReference type="SUPFAM" id="SSF75632">
    <property type="entry name" value="Cullin homology domain"/>
    <property type="match status" value="1"/>
</dbReference>
<dbReference type="InterPro" id="IPR016158">
    <property type="entry name" value="Cullin_homology"/>
</dbReference>
<dbReference type="GO" id="GO:0031625">
    <property type="term" value="F:ubiquitin protein ligase binding"/>
    <property type="evidence" value="ECO:0007669"/>
    <property type="project" value="InterPro"/>
</dbReference>
<evidence type="ECO:0000259" key="3">
    <source>
        <dbReference type="PROSITE" id="PS50069"/>
    </source>
</evidence>
<evidence type="ECO:0000256" key="1">
    <source>
        <dbReference type="PROSITE-ProRule" id="PRU00330"/>
    </source>
</evidence>